<evidence type="ECO:0008006" key="3">
    <source>
        <dbReference type="Google" id="ProtNLM"/>
    </source>
</evidence>
<evidence type="ECO:0000313" key="2">
    <source>
        <dbReference type="Proteomes" id="UP000093962"/>
    </source>
</evidence>
<dbReference type="OrthoDB" id="4731035at2"/>
<comment type="caution">
    <text evidence="1">The sequence shown here is derived from an EMBL/GenBank/DDBJ whole genome shotgun (WGS) entry which is preliminary data.</text>
</comment>
<dbReference type="AlphaFoldDB" id="A0A1A0MJ20"/>
<protein>
    <recommendedName>
        <fullName evidence="3">DUF4242 domain-containing protein</fullName>
    </recommendedName>
</protein>
<dbReference type="EMBL" id="LZSF01000194">
    <property type="protein sequence ID" value="OBA84778.1"/>
    <property type="molecule type" value="Genomic_DNA"/>
</dbReference>
<dbReference type="Proteomes" id="UP000093962">
    <property type="component" value="Unassembled WGS sequence"/>
</dbReference>
<sequence>MLPVEPCYLVEWYHPKFFGSTLAEAAALLDAVAASLSTGETMVRVASVISVPNDEVAFGIFVADSADIVTRTCDQAGFPVQRVSAASDIEFPAGA</sequence>
<proteinExistence type="predicted"/>
<reference evidence="1 2" key="1">
    <citation type="submission" date="2016-06" db="EMBL/GenBank/DDBJ databases">
        <authorList>
            <person name="Kjaerup R.B."/>
            <person name="Dalgaard T.S."/>
            <person name="Juul-Madsen H.R."/>
        </authorList>
    </citation>
    <scope>NUCLEOTIDE SEQUENCE [LARGE SCALE GENOMIC DNA]</scope>
    <source>
        <strain evidence="1 2">1199456.5</strain>
    </source>
</reference>
<accession>A0A1A0MJ20</accession>
<evidence type="ECO:0000313" key="1">
    <source>
        <dbReference type="EMBL" id="OBA84778.1"/>
    </source>
</evidence>
<dbReference type="RefSeq" id="WP_064859832.1">
    <property type="nucleotide sequence ID" value="NZ_LZSF01000194.1"/>
</dbReference>
<name>A0A1A0MJ20_MYCMU</name>
<gene>
    <name evidence="1" type="ORF">A5642_25600</name>
</gene>
<organism evidence="1 2">
    <name type="scientific">Mycolicibacterium mucogenicum</name>
    <name type="common">Mycobacterium mucogenicum</name>
    <dbReference type="NCBI Taxonomy" id="56689"/>
    <lineage>
        <taxon>Bacteria</taxon>
        <taxon>Bacillati</taxon>
        <taxon>Actinomycetota</taxon>
        <taxon>Actinomycetes</taxon>
        <taxon>Mycobacteriales</taxon>
        <taxon>Mycobacteriaceae</taxon>
        <taxon>Mycolicibacterium</taxon>
    </lineage>
</organism>